<keyword evidence="9" id="KW-1185">Reference proteome</keyword>
<evidence type="ECO:0000313" key="8">
    <source>
        <dbReference type="EMBL" id="KAI7757076.1"/>
    </source>
</evidence>
<feature type="transmembrane region" description="Helical" evidence="6">
    <location>
        <begin position="75"/>
        <end position="94"/>
    </location>
</feature>
<dbReference type="InterPro" id="IPR037185">
    <property type="entry name" value="EmrE-like"/>
</dbReference>
<keyword evidence="3 6" id="KW-0812">Transmembrane</keyword>
<evidence type="ECO:0000256" key="4">
    <source>
        <dbReference type="ARBA" id="ARBA00022989"/>
    </source>
</evidence>
<dbReference type="Pfam" id="PF00892">
    <property type="entry name" value="EamA"/>
    <property type="match status" value="1"/>
</dbReference>
<comment type="caution">
    <text evidence="6">Lacks conserved residue(s) required for the propagation of feature annotation.</text>
</comment>
<keyword evidence="4 6" id="KW-1133">Transmembrane helix</keyword>
<gene>
    <name evidence="8" type="ORF">M8C21_028476</name>
</gene>
<evidence type="ECO:0000256" key="6">
    <source>
        <dbReference type="RuleBase" id="RU363077"/>
    </source>
</evidence>
<dbReference type="EMBL" id="JAMZMK010000185">
    <property type="protein sequence ID" value="KAI7757076.1"/>
    <property type="molecule type" value="Genomic_DNA"/>
</dbReference>
<keyword evidence="5 6" id="KW-0472">Membrane</keyword>
<evidence type="ECO:0000256" key="5">
    <source>
        <dbReference type="ARBA" id="ARBA00023136"/>
    </source>
</evidence>
<dbReference type="SUPFAM" id="SSF103481">
    <property type="entry name" value="Multidrug resistance efflux transporter EmrE"/>
    <property type="match status" value="1"/>
</dbReference>
<dbReference type="PANTHER" id="PTHR31218">
    <property type="entry name" value="WAT1-RELATED PROTEIN"/>
    <property type="match status" value="1"/>
</dbReference>
<reference evidence="8" key="1">
    <citation type="submission" date="2022-06" db="EMBL/GenBank/DDBJ databases">
        <title>Uncovering the hologenomic basis of an extraordinary plant invasion.</title>
        <authorList>
            <person name="Bieker V.C."/>
            <person name="Martin M.D."/>
            <person name="Gilbert T."/>
            <person name="Hodgins K."/>
            <person name="Battlay P."/>
            <person name="Petersen B."/>
            <person name="Wilson J."/>
        </authorList>
    </citation>
    <scope>NUCLEOTIDE SEQUENCE</scope>
    <source>
        <strain evidence="8">AA19_3_7</strain>
        <tissue evidence="8">Leaf</tissue>
    </source>
</reference>
<organism evidence="8 9">
    <name type="scientific">Ambrosia artemisiifolia</name>
    <name type="common">Common ragweed</name>
    <dbReference type="NCBI Taxonomy" id="4212"/>
    <lineage>
        <taxon>Eukaryota</taxon>
        <taxon>Viridiplantae</taxon>
        <taxon>Streptophyta</taxon>
        <taxon>Embryophyta</taxon>
        <taxon>Tracheophyta</taxon>
        <taxon>Spermatophyta</taxon>
        <taxon>Magnoliopsida</taxon>
        <taxon>eudicotyledons</taxon>
        <taxon>Gunneridae</taxon>
        <taxon>Pentapetalae</taxon>
        <taxon>asterids</taxon>
        <taxon>campanulids</taxon>
        <taxon>Asterales</taxon>
        <taxon>Asteraceae</taxon>
        <taxon>Asteroideae</taxon>
        <taxon>Heliantheae alliance</taxon>
        <taxon>Heliantheae</taxon>
        <taxon>Ambrosia</taxon>
    </lineage>
</organism>
<feature type="transmembrane region" description="Helical" evidence="6">
    <location>
        <begin position="100"/>
        <end position="118"/>
    </location>
</feature>
<feature type="transmembrane region" description="Helical" evidence="6">
    <location>
        <begin position="12"/>
        <end position="32"/>
    </location>
</feature>
<evidence type="ECO:0000256" key="1">
    <source>
        <dbReference type="ARBA" id="ARBA00004141"/>
    </source>
</evidence>
<feature type="transmembrane region" description="Helical" evidence="6">
    <location>
        <begin position="44"/>
        <end position="68"/>
    </location>
</feature>
<evidence type="ECO:0000256" key="3">
    <source>
        <dbReference type="ARBA" id="ARBA00022692"/>
    </source>
</evidence>
<evidence type="ECO:0000259" key="7">
    <source>
        <dbReference type="Pfam" id="PF00892"/>
    </source>
</evidence>
<name>A0AAD5GYT6_AMBAR</name>
<feature type="non-terminal residue" evidence="8">
    <location>
        <position position="1"/>
    </location>
</feature>
<comment type="subcellular location">
    <subcellularLocation>
        <location evidence="1 6">Membrane</location>
        <topology evidence="1 6">Multi-pass membrane protein</topology>
    </subcellularLocation>
</comment>
<accession>A0AAD5GYT6</accession>
<proteinExistence type="inferred from homology"/>
<protein>
    <recommendedName>
        <fullName evidence="6">WAT1-related protein</fullName>
    </recommendedName>
</protein>
<dbReference type="AlphaFoldDB" id="A0AAD5GYT6"/>
<evidence type="ECO:0000256" key="2">
    <source>
        <dbReference type="ARBA" id="ARBA00007635"/>
    </source>
</evidence>
<feature type="domain" description="EamA" evidence="7">
    <location>
        <begin position="6"/>
        <end position="119"/>
    </location>
</feature>
<dbReference type="Proteomes" id="UP001206925">
    <property type="component" value="Unassembled WGS sequence"/>
</dbReference>
<comment type="caution">
    <text evidence="8">The sequence shown here is derived from an EMBL/GenBank/DDBJ whole genome shotgun (WGS) entry which is preliminary data.</text>
</comment>
<dbReference type="InterPro" id="IPR030184">
    <property type="entry name" value="WAT1-related"/>
</dbReference>
<dbReference type="GO" id="GO:0022857">
    <property type="term" value="F:transmembrane transporter activity"/>
    <property type="evidence" value="ECO:0007669"/>
    <property type="project" value="InterPro"/>
</dbReference>
<dbReference type="GO" id="GO:0016020">
    <property type="term" value="C:membrane"/>
    <property type="evidence" value="ECO:0007669"/>
    <property type="project" value="UniProtKB-SubCell"/>
</dbReference>
<dbReference type="InterPro" id="IPR000620">
    <property type="entry name" value="EamA_dom"/>
</dbReference>
<sequence>TKTSREYTDQQTVVFFYCFFGTIQCISLSPFLEPNRSAWVLQPGLGVTAIVLGAVCSTVVHINVVTWCLQKKGPVFVVMFTPLSIVIAVIMGVTFLGDSLYLGSVIGATIIVVGLYTMTWGQTKEKYTIPIIMDDDLDVSGSSADQITPLLSSRNGTEC</sequence>
<comment type="similarity">
    <text evidence="2 6">Belongs to the drug/metabolite transporter (DMT) superfamily. Plant drug/metabolite exporter (P-DME) (TC 2.A.7.4) family.</text>
</comment>
<evidence type="ECO:0000313" key="9">
    <source>
        <dbReference type="Proteomes" id="UP001206925"/>
    </source>
</evidence>